<protein>
    <submittedName>
        <fullName evidence="2">Glycosyltransferase</fullName>
    </submittedName>
</protein>
<evidence type="ECO:0000313" key="3">
    <source>
        <dbReference type="Proteomes" id="UP001055439"/>
    </source>
</evidence>
<reference evidence="2" key="1">
    <citation type="submission" date="2022-05" db="EMBL/GenBank/DDBJ databases">
        <title>The Musa troglodytarum L. genome provides insights into the mechanism of non-climacteric behaviour and enrichment of carotenoids.</title>
        <authorList>
            <person name="Wang J."/>
        </authorList>
    </citation>
    <scope>NUCLEOTIDE SEQUENCE</scope>
    <source>
        <tissue evidence="2">Leaf</tissue>
    </source>
</reference>
<dbReference type="PANTHER" id="PTHR20961:SF144">
    <property type="entry name" value="OS01G0119100 PROTEIN"/>
    <property type="match status" value="1"/>
</dbReference>
<feature type="compositionally biased region" description="Basic and acidic residues" evidence="1">
    <location>
        <begin position="71"/>
        <end position="84"/>
    </location>
</feature>
<proteinExistence type="predicted"/>
<gene>
    <name evidence="2" type="ORF">MUK42_16763</name>
</gene>
<keyword evidence="3" id="KW-1185">Reference proteome</keyword>
<feature type="compositionally biased region" description="Polar residues" evidence="1">
    <location>
        <begin position="1"/>
        <end position="10"/>
    </location>
</feature>
<name>A0A9E7H2J9_9LILI</name>
<dbReference type="EMBL" id="CP097510">
    <property type="protein sequence ID" value="URE25530.1"/>
    <property type="molecule type" value="Genomic_DNA"/>
</dbReference>
<dbReference type="GO" id="GO:0016757">
    <property type="term" value="F:glycosyltransferase activity"/>
    <property type="evidence" value="ECO:0007669"/>
    <property type="project" value="InterPro"/>
</dbReference>
<dbReference type="Proteomes" id="UP001055439">
    <property type="component" value="Chromosome 8"/>
</dbReference>
<dbReference type="PANTHER" id="PTHR20961">
    <property type="entry name" value="GLYCOSYLTRANSFERASE"/>
    <property type="match status" value="1"/>
</dbReference>
<feature type="region of interest" description="Disordered" evidence="1">
    <location>
        <begin position="1"/>
        <end position="84"/>
    </location>
</feature>
<dbReference type="OrthoDB" id="10483451at2759"/>
<sequence>MHGNSSSAESASEVPFEEEKVSSTKNGSDGKEQEEGISRLCESSSGNCKPENEMEVLETLTTGDSSESDGAPERKPMCDFSDHRSDVCDMEGDIRVMGKNLSSVMLVAPSDHKDSRDINESCQIRPYPRKFDDSASHG</sequence>
<organism evidence="2 3">
    <name type="scientific">Musa troglodytarum</name>
    <name type="common">fe'i banana</name>
    <dbReference type="NCBI Taxonomy" id="320322"/>
    <lineage>
        <taxon>Eukaryota</taxon>
        <taxon>Viridiplantae</taxon>
        <taxon>Streptophyta</taxon>
        <taxon>Embryophyta</taxon>
        <taxon>Tracheophyta</taxon>
        <taxon>Spermatophyta</taxon>
        <taxon>Magnoliopsida</taxon>
        <taxon>Liliopsida</taxon>
        <taxon>Zingiberales</taxon>
        <taxon>Musaceae</taxon>
        <taxon>Musa</taxon>
    </lineage>
</organism>
<feature type="region of interest" description="Disordered" evidence="1">
    <location>
        <begin position="111"/>
        <end position="138"/>
    </location>
</feature>
<evidence type="ECO:0000313" key="2">
    <source>
        <dbReference type="EMBL" id="URE25530.1"/>
    </source>
</evidence>
<accession>A0A9E7H2J9</accession>
<dbReference type="InterPro" id="IPR007657">
    <property type="entry name" value="Glycosyltransferase_61"/>
</dbReference>
<feature type="compositionally biased region" description="Basic and acidic residues" evidence="1">
    <location>
        <begin position="129"/>
        <end position="138"/>
    </location>
</feature>
<feature type="compositionally biased region" description="Basic and acidic residues" evidence="1">
    <location>
        <begin position="17"/>
        <end position="37"/>
    </location>
</feature>
<evidence type="ECO:0000256" key="1">
    <source>
        <dbReference type="SAM" id="MobiDB-lite"/>
    </source>
</evidence>
<dbReference type="AlphaFoldDB" id="A0A9E7H2J9"/>